<evidence type="ECO:0000256" key="5">
    <source>
        <dbReference type="ARBA" id="ARBA00022695"/>
    </source>
</evidence>
<comment type="similarity">
    <text evidence="1 17">Belongs to the DNA polymerase type-A family.</text>
</comment>
<dbReference type="Gene3D" id="3.30.420.10">
    <property type="entry name" value="Ribonuclease H-like superfamily/Ribonuclease H"/>
    <property type="match status" value="1"/>
</dbReference>
<dbReference type="InterPro" id="IPR002298">
    <property type="entry name" value="DNA_polymerase_A"/>
</dbReference>
<dbReference type="SUPFAM" id="SSF56672">
    <property type="entry name" value="DNA/RNA polymerases"/>
    <property type="match status" value="1"/>
</dbReference>
<dbReference type="EC" id="2.7.7.7" evidence="2 16"/>
<evidence type="ECO:0000256" key="17">
    <source>
        <dbReference type="RuleBase" id="RU004460"/>
    </source>
</evidence>
<evidence type="ECO:0000256" key="10">
    <source>
        <dbReference type="ARBA" id="ARBA00022839"/>
    </source>
</evidence>
<name>A0A7Z7IK54_9MYCO</name>
<dbReference type="Gene3D" id="1.20.1060.10">
    <property type="entry name" value="Taq DNA Polymerase, Chain T, domain 4"/>
    <property type="match status" value="1"/>
</dbReference>
<keyword evidence="12 17" id="KW-0238">DNA-binding</keyword>
<keyword evidence="22" id="KW-1185">Reference proteome</keyword>
<dbReference type="Pfam" id="PF02739">
    <property type="entry name" value="5_3_exonuc_N"/>
    <property type="match status" value="1"/>
</dbReference>
<dbReference type="CDD" id="cd06140">
    <property type="entry name" value="DNA_polA_I_Bacillus_like_exo"/>
    <property type="match status" value="1"/>
</dbReference>
<gene>
    <name evidence="17 21" type="primary">polA</name>
    <name evidence="21" type="ORF">MSIMFB_02565</name>
</gene>
<reference evidence="21 22" key="1">
    <citation type="submission" date="2017-10" db="EMBL/GenBank/DDBJ databases">
        <authorList>
            <consortium name="Urmite Genomes"/>
        </authorList>
    </citation>
    <scope>NUCLEOTIDE SEQUENCE [LARGE SCALE GENOMIC DNA]</scope>
    <source>
        <strain evidence="21 22">FB-527</strain>
    </source>
</reference>
<dbReference type="SUPFAM" id="SSF47807">
    <property type="entry name" value="5' to 3' exonuclease, C-terminal subdomain"/>
    <property type="match status" value="1"/>
</dbReference>
<dbReference type="CDD" id="cd09898">
    <property type="entry name" value="H3TH_53EXO"/>
    <property type="match status" value="1"/>
</dbReference>
<evidence type="ECO:0000259" key="19">
    <source>
        <dbReference type="SMART" id="SM00475"/>
    </source>
</evidence>
<dbReference type="SUPFAM" id="SSF88723">
    <property type="entry name" value="PIN domain-like"/>
    <property type="match status" value="1"/>
</dbReference>
<dbReference type="GO" id="GO:0003677">
    <property type="term" value="F:DNA binding"/>
    <property type="evidence" value="ECO:0007669"/>
    <property type="project" value="UniProtKB-UniRule"/>
</dbReference>
<dbReference type="Gene3D" id="3.40.50.1010">
    <property type="entry name" value="5'-nuclease"/>
    <property type="match status" value="1"/>
</dbReference>
<evidence type="ECO:0000313" key="21">
    <source>
        <dbReference type="EMBL" id="SOJ55074.1"/>
    </source>
</evidence>
<dbReference type="GO" id="GO:0006302">
    <property type="term" value="P:double-strand break repair"/>
    <property type="evidence" value="ECO:0007669"/>
    <property type="project" value="TreeGrafter"/>
</dbReference>
<dbReference type="FunFam" id="1.20.1060.10:FF:000001">
    <property type="entry name" value="DNA polymerase I"/>
    <property type="match status" value="1"/>
</dbReference>
<dbReference type="NCBIfam" id="NF004397">
    <property type="entry name" value="PRK05755.1"/>
    <property type="match status" value="1"/>
</dbReference>
<dbReference type="GO" id="GO:0003887">
    <property type="term" value="F:DNA-directed DNA polymerase activity"/>
    <property type="evidence" value="ECO:0007669"/>
    <property type="project" value="UniProtKB-UniRule"/>
</dbReference>
<dbReference type="InterPro" id="IPR043502">
    <property type="entry name" value="DNA/RNA_pol_sf"/>
</dbReference>
<evidence type="ECO:0000256" key="13">
    <source>
        <dbReference type="ARBA" id="ARBA00023204"/>
    </source>
</evidence>
<keyword evidence="9" id="KW-0378">Hydrolase</keyword>
<dbReference type="InterPro" id="IPR002421">
    <property type="entry name" value="5-3_exonuclease"/>
</dbReference>
<comment type="function">
    <text evidence="15">In addition to polymerase activity, this DNA polymerase exhibits 3'-5' and 5'-3' exonuclease activity.</text>
</comment>
<dbReference type="SMART" id="SM00279">
    <property type="entry name" value="HhH2"/>
    <property type="match status" value="1"/>
</dbReference>
<dbReference type="Gene3D" id="1.10.150.20">
    <property type="entry name" value="5' to 3' exonuclease, C-terminal subdomain"/>
    <property type="match status" value="2"/>
</dbReference>
<dbReference type="Pfam" id="PF01367">
    <property type="entry name" value="5_3_exonuc"/>
    <property type="match status" value="1"/>
</dbReference>
<dbReference type="SMART" id="SM00474">
    <property type="entry name" value="35EXOc"/>
    <property type="match status" value="1"/>
</dbReference>
<dbReference type="InterPro" id="IPR036279">
    <property type="entry name" value="5-3_exonuclease_C_sf"/>
</dbReference>
<dbReference type="NCBIfam" id="TIGR00593">
    <property type="entry name" value="pola"/>
    <property type="match status" value="1"/>
</dbReference>
<dbReference type="PANTHER" id="PTHR10133">
    <property type="entry name" value="DNA POLYMERASE I"/>
    <property type="match status" value="1"/>
</dbReference>
<evidence type="ECO:0000256" key="12">
    <source>
        <dbReference type="ARBA" id="ARBA00023125"/>
    </source>
</evidence>
<dbReference type="InterPro" id="IPR019760">
    <property type="entry name" value="DNA-dir_DNA_pol_A_CS"/>
</dbReference>
<feature type="domain" description="5'-3' exonuclease" evidence="19">
    <location>
        <begin position="13"/>
        <end position="275"/>
    </location>
</feature>
<dbReference type="GO" id="GO:0006261">
    <property type="term" value="P:DNA-templated DNA replication"/>
    <property type="evidence" value="ECO:0007669"/>
    <property type="project" value="UniProtKB-UniRule"/>
</dbReference>
<dbReference type="InterPro" id="IPR029060">
    <property type="entry name" value="PIN-like_dom_sf"/>
</dbReference>
<evidence type="ECO:0000256" key="8">
    <source>
        <dbReference type="ARBA" id="ARBA00022763"/>
    </source>
</evidence>
<proteinExistence type="inferred from homology"/>
<dbReference type="AlphaFoldDB" id="A0A7Z7IK54"/>
<dbReference type="InterPro" id="IPR001098">
    <property type="entry name" value="DNA-dir_DNA_pol_A_palm_dom"/>
</dbReference>
<dbReference type="Gene3D" id="3.30.70.370">
    <property type="match status" value="1"/>
</dbReference>
<dbReference type="InterPro" id="IPR002562">
    <property type="entry name" value="3'-5'_exonuclease_dom"/>
</dbReference>
<dbReference type="SMART" id="SM00475">
    <property type="entry name" value="53EXOc"/>
    <property type="match status" value="1"/>
</dbReference>
<dbReference type="FunFam" id="1.10.150.20:FF:000003">
    <property type="entry name" value="DNA polymerase I"/>
    <property type="match status" value="1"/>
</dbReference>
<accession>A0A7Z7IK54</accession>
<evidence type="ECO:0000256" key="16">
    <source>
        <dbReference type="NCBIfam" id="TIGR00593"/>
    </source>
</evidence>
<keyword evidence="7" id="KW-0540">Nuclease</keyword>
<dbReference type="InterPro" id="IPR036397">
    <property type="entry name" value="RNaseH_sf"/>
</dbReference>
<keyword evidence="4 17" id="KW-0808">Transferase</keyword>
<dbReference type="SUPFAM" id="SSF53098">
    <property type="entry name" value="Ribonuclease H-like"/>
    <property type="match status" value="1"/>
</dbReference>
<dbReference type="InterPro" id="IPR018320">
    <property type="entry name" value="DNA_polymerase_1"/>
</dbReference>
<keyword evidence="8 17" id="KW-0227">DNA damage</keyword>
<evidence type="ECO:0000313" key="22">
    <source>
        <dbReference type="Proteomes" id="UP000554965"/>
    </source>
</evidence>
<protein>
    <recommendedName>
        <fullName evidence="3 16">DNA polymerase I</fullName>
        <ecNumber evidence="2 16">2.7.7.7</ecNumber>
    </recommendedName>
</protein>
<evidence type="ECO:0000256" key="14">
    <source>
        <dbReference type="ARBA" id="ARBA00049244"/>
    </source>
</evidence>
<evidence type="ECO:0000256" key="1">
    <source>
        <dbReference type="ARBA" id="ARBA00007705"/>
    </source>
</evidence>
<dbReference type="InterPro" id="IPR054690">
    <property type="entry name" value="DNA_polI_exonuclease"/>
</dbReference>
<dbReference type="Pfam" id="PF22619">
    <property type="entry name" value="DNA_polI_exo1"/>
    <property type="match status" value="1"/>
</dbReference>
<dbReference type="InterPro" id="IPR020045">
    <property type="entry name" value="DNA_polI_H3TH"/>
</dbReference>
<evidence type="ECO:0000259" key="20">
    <source>
        <dbReference type="SMART" id="SM00482"/>
    </source>
</evidence>
<dbReference type="EMBL" id="OCTY01000002">
    <property type="protein sequence ID" value="SOJ55074.1"/>
    <property type="molecule type" value="Genomic_DNA"/>
</dbReference>
<keyword evidence="6 17" id="KW-0235">DNA replication</keyword>
<evidence type="ECO:0000256" key="3">
    <source>
        <dbReference type="ARBA" id="ARBA00020311"/>
    </source>
</evidence>
<dbReference type="FunFam" id="3.40.50.1010:FF:000001">
    <property type="entry name" value="DNA polymerase I"/>
    <property type="match status" value="1"/>
</dbReference>
<organism evidence="21 22">
    <name type="scientific">Mycobacterium simulans</name>
    <dbReference type="NCBI Taxonomy" id="627089"/>
    <lineage>
        <taxon>Bacteria</taxon>
        <taxon>Bacillati</taxon>
        <taxon>Actinomycetota</taxon>
        <taxon>Actinomycetes</taxon>
        <taxon>Mycobacteriales</taxon>
        <taxon>Mycobacteriaceae</taxon>
        <taxon>Mycobacterium</taxon>
    </lineage>
</organism>
<dbReference type="InterPro" id="IPR012337">
    <property type="entry name" value="RNaseH-like_sf"/>
</dbReference>
<keyword evidence="5 17" id="KW-0548">Nucleotidyltransferase</keyword>
<sequence length="908" mass="99065">MSAPPIEASEAAPKPTLMLLDGNSLAFRAFYALPAENFKTRGGLTTNAVYGFTAMLINLLRDEGPTHIAAAFDVSRQTFRSERYPEYKANRSSTPDEFHGQIDITKEVLGALGITVLSEPGFEADDLIATLATRAQDEGYRVLVVTGDRDSLQLVSDDVTVLYPRKGVSELTRFTPAAVVEKYGLTPEQYPDFAALRGDPSDNLPGIPGVGEKTATKWIVEYGSLQSLVDNVDSVRGKVGDALRAHLANVVRNRELTELVRDVPLAQTPDTLRLQPWDRDQIHRLFDDLEFRVLRDRLFDTLAAVEPEVDEGFDVRGGALEPGTIGQWLAEHAGDGRRSGLTVVGTHLPHGGDATALAIAAADGEGAYIDTATLTPDDDGALAVWLADPAKPKALHEAKLAIHDLAGRGWTLNGVTSDTALAAYLVRPGQRSFTLDDLSLRYLRRELRAETPEQQQLSLLDDLDESGGVDEQAVQTTILRARAVIDLADALDVELARIDSTALLGELELPVQHVLANMERAGIAVDMEMLSELQSQFGNQIRDAAEAAYAVIGKQINLGSPKQLQVVLFDELGMPKTKRTKTGYTTDADALQSLFDKTGHPFLQHLLTHRDVTRLKVTVDGLLNSVAADGRIHTTFNQTIAATGRLSSTEPNLQNIPIRTDAGRQIRDAFVVGSGDYAELMTADYSQIEMRIMAHLSADDGLIEAFNTGEDLHSFVASRAFGVPIEEVTAELRRRVKAMSYGLAYGLSAYGLAAQLKISTEEAKIQMDQYFARFGGVRDYLMDVVEQARKDGYTSTVLGRRRYLPELDSSNRQVREAAERAALNAPIQGSAADIIKVAMIEVDKALKEAGLASRMLLQVHDELLFEIAPGERERVEALVRDKMGGAYPLDVPLEVSVGYGRSWDSAAH</sequence>
<evidence type="ECO:0000256" key="4">
    <source>
        <dbReference type="ARBA" id="ARBA00022679"/>
    </source>
</evidence>
<comment type="catalytic activity">
    <reaction evidence="14 17">
        <text>DNA(n) + a 2'-deoxyribonucleoside 5'-triphosphate = DNA(n+1) + diphosphate</text>
        <dbReference type="Rhea" id="RHEA:22508"/>
        <dbReference type="Rhea" id="RHEA-COMP:17339"/>
        <dbReference type="Rhea" id="RHEA-COMP:17340"/>
        <dbReference type="ChEBI" id="CHEBI:33019"/>
        <dbReference type="ChEBI" id="CHEBI:61560"/>
        <dbReference type="ChEBI" id="CHEBI:173112"/>
        <dbReference type="EC" id="2.7.7.7"/>
    </reaction>
</comment>
<dbReference type="InterPro" id="IPR008918">
    <property type="entry name" value="HhH2"/>
</dbReference>
<dbReference type="SMART" id="SM00482">
    <property type="entry name" value="POLAc"/>
    <property type="match status" value="1"/>
</dbReference>
<evidence type="ECO:0000256" key="9">
    <source>
        <dbReference type="ARBA" id="ARBA00022801"/>
    </source>
</evidence>
<evidence type="ECO:0000256" key="15">
    <source>
        <dbReference type="ARBA" id="ARBA00053603"/>
    </source>
</evidence>
<feature type="domain" description="3'-5' exonuclease" evidence="18">
    <location>
        <begin position="316"/>
        <end position="496"/>
    </location>
</feature>
<evidence type="ECO:0000256" key="6">
    <source>
        <dbReference type="ARBA" id="ARBA00022705"/>
    </source>
</evidence>
<dbReference type="InterPro" id="IPR020046">
    <property type="entry name" value="5-3_exonucl_a-hlix_arch_N"/>
</dbReference>
<keyword evidence="11 17" id="KW-0239">DNA-directed DNA polymerase</keyword>
<evidence type="ECO:0000256" key="11">
    <source>
        <dbReference type="ARBA" id="ARBA00022932"/>
    </source>
</evidence>
<dbReference type="PRINTS" id="PR00868">
    <property type="entry name" value="DNAPOLI"/>
</dbReference>
<feature type="domain" description="DNA-directed DNA polymerase family A palm" evidence="20">
    <location>
        <begin position="663"/>
        <end position="871"/>
    </location>
</feature>
<keyword evidence="13 17" id="KW-0234">DNA repair</keyword>
<dbReference type="CDD" id="cd09859">
    <property type="entry name" value="PIN_53EXO"/>
    <property type="match status" value="1"/>
</dbReference>
<dbReference type="CDD" id="cd08637">
    <property type="entry name" value="DNA_pol_A_pol_I_C"/>
    <property type="match status" value="1"/>
</dbReference>
<dbReference type="PROSITE" id="PS00447">
    <property type="entry name" value="DNA_POLYMERASE_A"/>
    <property type="match status" value="1"/>
</dbReference>
<comment type="caution">
    <text evidence="21">The sequence shown here is derived from an EMBL/GenBank/DDBJ whole genome shotgun (WGS) entry which is preliminary data.</text>
</comment>
<dbReference type="Pfam" id="PF00476">
    <property type="entry name" value="DNA_pol_A"/>
    <property type="match status" value="1"/>
</dbReference>
<dbReference type="GO" id="GO:0008408">
    <property type="term" value="F:3'-5' exonuclease activity"/>
    <property type="evidence" value="ECO:0007669"/>
    <property type="project" value="InterPro"/>
</dbReference>
<evidence type="ECO:0000256" key="7">
    <source>
        <dbReference type="ARBA" id="ARBA00022722"/>
    </source>
</evidence>
<evidence type="ECO:0000256" key="2">
    <source>
        <dbReference type="ARBA" id="ARBA00012417"/>
    </source>
</evidence>
<dbReference type="Proteomes" id="UP000554965">
    <property type="component" value="Unassembled WGS sequence"/>
</dbReference>
<dbReference type="FunFam" id="1.10.150.20:FF:000002">
    <property type="entry name" value="DNA polymerase I"/>
    <property type="match status" value="1"/>
</dbReference>
<keyword evidence="10" id="KW-0269">Exonuclease</keyword>
<evidence type="ECO:0000259" key="18">
    <source>
        <dbReference type="SMART" id="SM00474"/>
    </source>
</evidence>
<dbReference type="GO" id="GO:0008409">
    <property type="term" value="F:5'-3' exonuclease activity"/>
    <property type="evidence" value="ECO:0007669"/>
    <property type="project" value="InterPro"/>
</dbReference>
<dbReference type="PANTHER" id="PTHR10133:SF27">
    <property type="entry name" value="DNA POLYMERASE NU"/>
    <property type="match status" value="1"/>
</dbReference>